<dbReference type="Gene3D" id="3.40.140.10">
    <property type="entry name" value="Cytidine Deaminase, domain 2"/>
    <property type="match status" value="1"/>
</dbReference>
<dbReference type="SUPFAM" id="SSF102712">
    <property type="entry name" value="JAB1/MPN domain"/>
    <property type="match status" value="1"/>
</dbReference>
<keyword evidence="1" id="KW-0645">Protease</keyword>
<evidence type="ECO:0000313" key="9">
    <source>
        <dbReference type="Proteomes" id="UP000233276"/>
    </source>
</evidence>
<evidence type="ECO:0000259" key="7">
    <source>
        <dbReference type="Pfam" id="PF14464"/>
    </source>
</evidence>
<keyword evidence="5" id="KW-0482">Metalloprotease</keyword>
<reference evidence="8 9" key="1">
    <citation type="submission" date="2017-12" db="EMBL/GenBank/DDBJ databases">
        <title>Isolation and characterization of estrogens degradatiion strain Microbacterium hominis SJTG1.</title>
        <authorList>
            <person name="Xiong W."/>
            <person name="Yin C."/>
            <person name="Zheng D."/>
            <person name="Liang R."/>
        </authorList>
    </citation>
    <scope>NUCLEOTIDE SEQUENCE [LARGE SCALE GENOMIC DNA]</scope>
    <source>
        <strain evidence="8 9">SJTG1</strain>
    </source>
</reference>
<dbReference type="GO" id="GO:0008237">
    <property type="term" value="F:metallopeptidase activity"/>
    <property type="evidence" value="ECO:0007669"/>
    <property type="project" value="UniProtKB-KW"/>
</dbReference>
<sequence length="178" mass="19406">MPSPPVSWTVGITQGALTSIRTIIARSDPTLETGGALFGHENALVITSASAPGPNAVHQPGYFLRDLEYTQLAADRAHKVDRSQWIGEWHTHPNGPPEPSPLDLNTYISHLVDLELRFHRFIALIGSPNPRPHLSVWVLAQSPDGIELHRAALALTATDQGSRNQMPPGEATEVQHRS</sequence>
<accession>A0A2K9DQH0</accession>
<gene>
    <name evidence="8" type="ORF">CXR34_00590</name>
</gene>
<keyword evidence="4" id="KW-0862">Zinc</keyword>
<evidence type="ECO:0000256" key="2">
    <source>
        <dbReference type="ARBA" id="ARBA00022723"/>
    </source>
</evidence>
<proteinExistence type="predicted"/>
<evidence type="ECO:0000256" key="1">
    <source>
        <dbReference type="ARBA" id="ARBA00022670"/>
    </source>
</evidence>
<dbReference type="KEGG" id="mhos:CXR34_00590"/>
<dbReference type="GO" id="GO:0046872">
    <property type="term" value="F:metal ion binding"/>
    <property type="evidence" value="ECO:0007669"/>
    <property type="project" value="UniProtKB-KW"/>
</dbReference>
<feature type="region of interest" description="Disordered" evidence="6">
    <location>
        <begin position="159"/>
        <end position="178"/>
    </location>
</feature>
<dbReference type="AlphaFoldDB" id="A0A2K9DQH0"/>
<dbReference type="GO" id="GO:0006508">
    <property type="term" value="P:proteolysis"/>
    <property type="evidence" value="ECO:0007669"/>
    <property type="project" value="UniProtKB-KW"/>
</dbReference>
<organism evidence="8 9">
    <name type="scientific">Microbacterium hominis</name>
    <dbReference type="NCBI Taxonomy" id="162426"/>
    <lineage>
        <taxon>Bacteria</taxon>
        <taxon>Bacillati</taxon>
        <taxon>Actinomycetota</taxon>
        <taxon>Actinomycetes</taxon>
        <taxon>Micrococcales</taxon>
        <taxon>Microbacteriaceae</taxon>
        <taxon>Microbacterium</taxon>
    </lineage>
</organism>
<evidence type="ECO:0000256" key="3">
    <source>
        <dbReference type="ARBA" id="ARBA00022801"/>
    </source>
</evidence>
<keyword evidence="2" id="KW-0479">Metal-binding</keyword>
<feature type="domain" description="JAB" evidence="7">
    <location>
        <begin position="25"/>
        <end position="126"/>
    </location>
</feature>
<dbReference type="EMBL" id="CP025299">
    <property type="protein sequence ID" value="AUG28104.1"/>
    <property type="molecule type" value="Genomic_DNA"/>
</dbReference>
<evidence type="ECO:0000313" key="8">
    <source>
        <dbReference type="EMBL" id="AUG28104.1"/>
    </source>
</evidence>
<keyword evidence="3" id="KW-0378">Hydrolase</keyword>
<name>A0A2K9DQH0_9MICO</name>
<evidence type="ECO:0000256" key="4">
    <source>
        <dbReference type="ARBA" id="ARBA00022833"/>
    </source>
</evidence>
<protein>
    <submittedName>
        <fullName evidence="8">Conjugal transfer protein</fullName>
    </submittedName>
</protein>
<evidence type="ECO:0000256" key="5">
    <source>
        <dbReference type="ARBA" id="ARBA00023049"/>
    </source>
</evidence>
<dbReference type="InterPro" id="IPR028090">
    <property type="entry name" value="JAB_dom_prok"/>
</dbReference>
<dbReference type="Pfam" id="PF14464">
    <property type="entry name" value="Prok-JAB"/>
    <property type="match status" value="1"/>
</dbReference>
<dbReference type="Proteomes" id="UP000233276">
    <property type="component" value="Chromosome"/>
</dbReference>
<evidence type="ECO:0000256" key="6">
    <source>
        <dbReference type="SAM" id="MobiDB-lite"/>
    </source>
</evidence>